<comment type="caution">
    <text evidence="2">The sequence shown here is derived from an EMBL/GenBank/DDBJ whole genome shotgun (WGS) entry which is preliminary data.</text>
</comment>
<feature type="domain" description="Reverse transcriptase" evidence="1">
    <location>
        <begin position="7"/>
        <end position="60"/>
    </location>
</feature>
<dbReference type="InterPro" id="IPR053134">
    <property type="entry name" value="RNA-dir_DNA_polymerase"/>
</dbReference>
<feature type="non-terminal residue" evidence="2">
    <location>
        <position position="1"/>
    </location>
</feature>
<dbReference type="InterPro" id="IPR043502">
    <property type="entry name" value="DNA/RNA_pol_sf"/>
</dbReference>
<dbReference type="Proteomes" id="UP000257109">
    <property type="component" value="Unassembled WGS sequence"/>
</dbReference>
<evidence type="ECO:0000313" key="2">
    <source>
        <dbReference type="EMBL" id="RDY05682.1"/>
    </source>
</evidence>
<dbReference type="PANTHER" id="PTHR24559">
    <property type="entry name" value="TRANSPOSON TY3-I GAG-POL POLYPROTEIN"/>
    <property type="match status" value="1"/>
</dbReference>
<sequence length="72" mass="8405">MKTIFITNEDYIGRQLEVYVDNMVVKSDTESQHAEVLTSVFLVLRKHQQKLNQDKCSFGVKARIFLNLMLTK</sequence>
<dbReference type="EMBL" id="QJKJ01001834">
    <property type="protein sequence ID" value="RDY05682.1"/>
    <property type="molecule type" value="Genomic_DNA"/>
</dbReference>
<gene>
    <name evidence="2" type="ORF">CR513_10469</name>
</gene>
<dbReference type="InterPro" id="IPR000477">
    <property type="entry name" value="RT_dom"/>
</dbReference>
<dbReference type="AlphaFoldDB" id="A0A371HSC4"/>
<dbReference type="InterPro" id="IPR043128">
    <property type="entry name" value="Rev_trsase/Diguanyl_cyclase"/>
</dbReference>
<dbReference type="Gene3D" id="3.30.70.270">
    <property type="match status" value="1"/>
</dbReference>
<organism evidence="2 3">
    <name type="scientific">Mucuna pruriens</name>
    <name type="common">Velvet bean</name>
    <name type="synonym">Dolichos pruriens</name>
    <dbReference type="NCBI Taxonomy" id="157652"/>
    <lineage>
        <taxon>Eukaryota</taxon>
        <taxon>Viridiplantae</taxon>
        <taxon>Streptophyta</taxon>
        <taxon>Embryophyta</taxon>
        <taxon>Tracheophyta</taxon>
        <taxon>Spermatophyta</taxon>
        <taxon>Magnoliopsida</taxon>
        <taxon>eudicotyledons</taxon>
        <taxon>Gunneridae</taxon>
        <taxon>Pentapetalae</taxon>
        <taxon>rosids</taxon>
        <taxon>fabids</taxon>
        <taxon>Fabales</taxon>
        <taxon>Fabaceae</taxon>
        <taxon>Papilionoideae</taxon>
        <taxon>50 kb inversion clade</taxon>
        <taxon>NPAAA clade</taxon>
        <taxon>indigoferoid/millettioid clade</taxon>
        <taxon>Phaseoleae</taxon>
        <taxon>Mucuna</taxon>
    </lineage>
</organism>
<protein>
    <recommendedName>
        <fullName evidence="1">Reverse transcriptase domain-containing protein</fullName>
    </recommendedName>
</protein>
<dbReference type="SUPFAM" id="SSF56672">
    <property type="entry name" value="DNA/RNA polymerases"/>
    <property type="match status" value="1"/>
</dbReference>
<dbReference type="PANTHER" id="PTHR24559:SF444">
    <property type="entry name" value="REVERSE TRANSCRIPTASE DOMAIN-CONTAINING PROTEIN"/>
    <property type="match status" value="1"/>
</dbReference>
<dbReference type="OrthoDB" id="101614at2759"/>
<dbReference type="Pfam" id="PF00078">
    <property type="entry name" value="RVT_1"/>
    <property type="match status" value="1"/>
</dbReference>
<evidence type="ECO:0000259" key="1">
    <source>
        <dbReference type="Pfam" id="PF00078"/>
    </source>
</evidence>
<name>A0A371HSC4_MUCPR</name>
<keyword evidence="3" id="KW-1185">Reference proteome</keyword>
<accession>A0A371HSC4</accession>
<reference evidence="2" key="1">
    <citation type="submission" date="2018-05" db="EMBL/GenBank/DDBJ databases">
        <title>Draft genome of Mucuna pruriens seed.</title>
        <authorList>
            <person name="Nnadi N.E."/>
            <person name="Vos R."/>
            <person name="Hasami M.H."/>
            <person name="Devisetty U.K."/>
            <person name="Aguiy J.C."/>
        </authorList>
    </citation>
    <scope>NUCLEOTIDE SEQUENCE [LARGE SCALE GENOMIC DNA]</scope>
    <source>
        <strain evidence="2">JCA_2017</strain>
    </source>
</reference>
<evidence type="ECO:0000313" key="3">
    <source>
        <dbReference type="Proteomes" id="UP000257109"/>
    </source>
</evidence>
<proteinExistence type="predicted"/>